<dbReference type="EMBL" id="JSVC01000007">
    <property type="protein sequence ID" value="KIC95298.1"/>
    <property type="molecule type" value="Genomic_DNA"/>
</dbReference>
<comment type="caution">
    <text evidence="2">The sequence shown here is derived from an EMBL/GenBank/DDBJ whole genome shotgun (WGS) entry which is preliminary data.</text>
</comment>
<organism evidence="2 3">
    <name type="scientific">Flavihumibacter solisilvae</name>
    <dbReference type="NCBI Taxonomy" id="1349421"/>
    <lineage>
        <taxon>Bacteria</taxon>
        <taxon>Pseudomonadati</taxon>
        <taxon>Bacteroidota</taxon>
        <taxon>Chitinophagia</taxon>
        <taxon>Chitinophagales</taxon>
        <taxon>Chitinophagaceae</taxon>
        <taxon>Flavihumibacter</taxon>
    </lineage>
</organism>
<evidence type="ECO:0000313" key="2">
    <source>
        <dbReference type="EMBL" id="KIC95298.1"/>
    </source>
</evidence>
<sequence>MLRKKIMLAIASFLVTITVSAQSADEVIDKYFAAIGGKENWKKVTSLISEGTMLVQGADVTLVSTTVHNVGVRQDISVMGMTGFQIITPTAGWAYLPFHGQTSVQQLPEDAVKQSVDQCDLQGALMDYKSKGHKVEYAGKDEVDGKAMLKLNITHKSGKQETYFIDSENWYLVKVLSKQVVNGLESESVVFFSNYQKLPEGIVIPMAINLPVAPGMSADLVVKKVEVNKPVADSTFKPSL</sequence>
<evidence type="ECO:0000256" key="1">
    <source>
        <dbReference type="SAM" id="SignalP"/>
    </source>
</evidence>
<keyword evidence="1" id="KW-0732">Signal</keyword>
<dbReference type="Proteomes" id="UP000031408">
    <property type="component" value="Unassembled WGS sequence"/>
</dbReference>
<name>A0A0C1LIR6_9BACT</name>
<keyword evidence="3" id="KW-1185">Reference proteome</keyword>
<feature type="signal peptide" evidence="1">
    <location>
        <begin position="1"/>
        <end position="23"/>
    </location>
</feature>
<proteinExistence type="predicted"/>
<gene>
    <name evidence="2" type="ORF">OI18_06725</name>
</gene>
<accession>A0A0C1LIR6</accession>
<dbReference type="Gene3D" id="2.50.20.10">
    <property type="entry name" value="Lipoprotein localisation LolA/LolB/LppX"/>
    <property type="match status" value="1"/>
</dbReference>
<dbReference type="OrthoDB" id="128937at2"/>
<feature type="chain" id="PRO_5002135672" description="Outer membrane lipoprotein-sorting protein" evidence="1">
    <location>
        <begin position="24"/>
        <end position="240"/>
    </location>
</feature>
<evidence type="ECO:0000313" key="3">
    <source>
        <dbReference type="Proteomes" id="UP000031408"/>
    </source>
</evidence>
<protein>
    <recommendedName>
        <fullName evidence="4">Outer membrane lipoprotein-sorting protein</fullName>
    </recommendedName>
</protein>
<dbReference type="STRING" id="1349421.OI18_06725"/>
<evidence type="ECO:0008006" key="4">
    <source>
        <dbReference type="Google" id="ProtNLM"/>
    </source>
</evidence>
<reference evidence="2 3" key="1">
    <citation type="submission" date="2014-11" db="EMBL/GenBank/DDBJ databases">
        <title>Genome sequence of Flavihumibacter solisilvae 3-3.</title>
        <authorList>
            <person name="Zhou G."/>
            <person name="Li M."/>
            <person name="Wang G."/>
        </authorList>
    </citation>
    <scope>NUCLEOTIDE SEQUENCE [LARGE SCALE GENOMIC DNA]</scope>
    <source>
        <strain evidence="2 3">3-3</strain>
    </source>
</reference>
<dbReference type="RefSeq" id="WP_039138312.1">
    <property type="nucleotide sequence ID" value="NZ_JSVC01000007.1"/>
</dbReference>
<dbReference type="AlphaFoldDB" id="A0A0C1LIR6"/>